<evidence type="ECO:0000313" key="7">
    <source>
        <dbReference type="EMBL" id="PNF32451.1"/>
    </source>
</evidence>
<dbReference type="InterPro" id="IPR038702">
    <property type="entry name" value="Na/K_ATPase_sub_beta_sf"/>
</dbReference>
<keyword evidence="4" id="KW-0735">Signal-anchor</keyword>
<dbReference type="GO" id="GO:0001671">
    <property type="term" value="F:ATPase activator activity"/>
    <property type="evidence" value="ECO:0007669"/>
    <property type="project" value="TreeGrafter"/>
</dbReference>
<gene>
    <name evidence="7" type="ORF">B7P43_G04882</name>
</gene>
<dbReference type="GO" id="GO:0030007">
    <property type="term" value="P:intracellular potassium ion homeostasis"/>
    <property type="evidence" value="ECO:0007669"/>
    <property type="project" value="TreeGrafter"/>
</dbReference>
<comment type="subcellular location">
    <subcellularLocation>
        <location evidence="1">Membrane</location>
        <topology evidence="1">Single-pass type II membrane protein</topology>
    </subcellularLocation>
</comment>
<dbReference type="InterPro" id="IPR000402">
    <property type="entry name" value="Na/K_ATPase_sub_beta"/>
</dbReference>
<evidence type="ECO:0000256" key="5">
    <source>
        <dbReference type="ARBA" id="ARBA00022989"/>
    </source>
</evidence>
<keyword evidence="8" id="KW-1185">Reference proteome</keyword>
<dbReference type="PANTHER" id="PTHR11523:SF28">
    <property type="entry name" value="NA_K-ATPASE BETA SUBUNIT ISOFORM 4-RELATED"/>
    <property type="match status" value="1"/>
</dbReference>
<protein>
    <recommendedName>
        <fullName evidence="9">Sodium/potassium-transporting ATPase subunit beta-2</fullName>
    </recommendedName>
</protein>
<dbReference type="EMBL" id="NEVH01010479">
    <property type="protein sequence ID" value="PNF32451.1"/>
    <property type="molecule type" value="Genomic_DNA"/>
</dbReference>
<keyword evidence="3" id="KW-0812">Transmembrane</keyword>
<evidence type="ECO:0000256" key="6">
    <source>
        <dbReference type="ARBA" id="ARBA00023136"/>
    </source>
</evidence>
<reference evidence="7 8" key="1">
    <citation type="submission" date="2017-12" db="EMBL/GenBank/DDBJ databases">
        <title>Hemimetabolous genomes reveal molecular basis of termite eusociality.</title>
        <authorList>
            <person name="Harrison M.C."/>
            <person name="Jongepier E."/>
            <person name="Robertson H.M."/>
            <person name="Arning N."/>
            <person name="Bitard-Feildel T."/>
            <person name="Chao H."/>
            <person name="Childers C.P."/>
            <person name="Dinh H."/>
            <person name="Doddapaneni H."/>
            <person name="Dugan S."/>
            <person name="Gowin J."/>
            <person name="Greiner C."/>
            <person name="Han Y."/>
            <person name="Hu H."/>
            <person name="Hughes D.S.T."/>
            <person name="Huylmans A.-K."/>
            <person name="Kemena C."/>
            <person name="Kremer L.P.M."/>
            <person name="Lee S.L."/>
            <person name="Lopez-Ezquerra A."/>
            <person name="Mallet L."/>
            <person name="Monroy-Kuhn J.M."/>
            <person name="Moser A."/>
            <person name="Murali S.C."/>
            <person name="Muzny D.M."/>
            <person name="Otani S."/>
            <person name="Piulachs M.-D."/>
            <person name="Poelchau M."/>
            <person name="Qu J."/>
            <person name="Schaub F."/>
            <person name="Wada-Katsumata A."/>
            <person name="Worley K.C."/>
            <person name="Xie Q."/>
            <person name="Ylla G."/>
            <person name="Poulsen M."/>
            <person name="Gibbs R.A."/>
            <person name="Schal C."/>
            <person name="Richards S."/>
            <person name="Belles X."/>
            <person name="Korb J."/>
            <person name="Bornberg-Bauer E."/>
        </authorList>
    </citation>
    <scope>NUCLEOTIDE SEQUENCE [LARGE SCALE GENOMIC DNA]</scope>
    <source>
        <tissue evidence="7">Whole body</tissue>
    </source>
</reference>
<dbReference type="GO" id="GO:0036376">
    <property type="term" value="P:sodium ion export across plasma membrane"/>
    <property type="evidence" value="ECO:0007669"/>
    <property type="project" value="TreeGrafter"/>
</dbReference>
<comment type="similarity">
    <text evidence="2">Belongs to the X(+)/potassium ATPases subunit beta family.</text>
</comment>
<proteinExistence type="inferred from homology"/>
<dbReference type="Gene3D" id="2.60.40.1660">
    <property type="entry name" value="Na, k-atpase alpha subunit"/>
    <property type="match status" value="1"/>
</dbReference>
<dbReference type="Proteomes" id="UP000235965">
    <property type="component" value="Unassembled WGS sequence"/>
</dbReference>
<evidence type="ECO:0008006" key="9">
    <source>
        <dbReference type="Google" id="ProtNLM"/>
    </source>
</evidence>
<dbReference type="GO" id="GO:1990573">
    <property type="term" value="P:potassium ion import across plasma membrane"/>
    <property type="evidence" value="ECO:0007669"/>
    <property type="project" value="TreeGrafter"/>
</dbReference>
<dbReference type="GO" id="GO:0006883">
    <property type="term" value="P:intracellular sodium ion homeostasis"/>
    <property type="evidence" value="ECO:0007669"/>
    <property type="project" value="TreeGrafter"/>
</dbReference>
<accession>A0A2J7QV45</accession>
<evidence type="ECO:0000256" key="1">
    <source>
        <dbReference type="ARBA" id="ARBA00004606"/>
    </source>
</evidence>
<evidence type="ECO:0000256" key="4">
    <source>
        <dbReference type="ARBA" id="ARBA00022968"/>
    </source>
</evidence>
<dbReference type="GO" id="GO:0005890">
    <property type="term" value="C:sodium:potassium-exchanging ATPase complex"/>
    <property type="evidence" value="ECO:0007669"/>
    <property type="project" value="InterPro"/>
</dbReference>
<keyword evidence="6" id="KW-0472">Membrane</keyword>
<sequence>MTSVEEDDVYEFPYVRPEKRGLIESWKRELWNPETRQILGRTGKSWGLGFRPISDEVSAGALIWYQASNESNYRRWTDQLDKFLEPYHVAQKLPGGGKNQQVCDFDQPPQDGKVCEVNVKNFQPCTMEMGYGFNRSSPCIFIKLNKIYGWVPEFYERNKLPEDIPEDLKIHILKTNPKEVSEDVSL</sequence>
<keyword evidence="5" id="KW-1133">Transmembrane helix</keyword>
<organism evidence="7 8">
    <name type="scientific">Cryptotermes secundus</name>
    <dbReference type="NCBI Taxonomy" id="105785"/>
    <lineage>
        <taxon>Eukaryota</taxon>
        <taxon>Metazoa</taxon>
        <taxon>Ecdysozoa</taxon>
        <taxon>Arthropoda</taxon>
        <taxon>Hexapoda</taxon>
        <taxon>Insecta</taxon>
        <taxon>Pterygota</taxon>
        <taxon>Neoptera</taxon>
        <taxon>Polyneoptera</taxon>
        <taxon>Dictyoptera</taxon>
        <taxon>Blattodea</taxon>
        <taxon>Blattoidea</taxon>
        <taxon>Termitoidae</taxon>
        <taxon>Kalotermitidae</taxon>
        <taxon>Cryptotermitinae</taxon>
        <taxon>Cryptotermes</taxon>
    </lineage>
</organism>
<dbReference type="InParanoid" id="A0A2J7QV45"/>
<evidence type="ECO:0000256" key="2">
    <source>
        <dbReference type="ARBA" id="ARBA00005876"/>
    </source>
</evidence>
<dbReference type="Pfam" id="PF00287">
    <property type="entry name" value="Na_K-ATPase"/>
    <property type="match status" value="1"/>
</dbReference>
<dbReference type="OrthoDB" id="5912413at2759"/>
<dbReference type="STRING" id="105785.A0A2J7QV45"/>
<dbReference type="AlphaFoldDB" id="A0A2J7QV45"/>
<dbReference type="PANTHER" id="PTHR11523">
    <property type="entry name" value="SODIUM/POTASSIUM-DEPENDENT ATPASE BETA SUBUNIT"/>
    <property type="match status" value="1"/>
</dbReference>
<name>A0A2J7QV45_9NEOP</name>
<evidence type="ECO:0000256" key="3">
    <source>
        <dbReference type="ARBA" id="ARBA00022692"/>
    </source>
</evidence>
<comment type="caution">
    <text evidence="7">The sequence shown here is derived from an EMBL/GenBank/DDBJ whole genome shotgun (WGS) entry which is preliminary data.</text>
</comment>
<evidence type="ECO:0000313" key="8">
    <source>
        <dbReference type="Proteomes" id="UP000235965"/>
    </source>
</evidence>